<dbReference type="Proteomes" id="UP001165366">
    <property type="component" value="Unassembled WGS sequence"/>
</dbReference>
<sequence length="1050" mass="120907">MCKRIYNYPLLLLIVLLNPSELLSVQADQFEEQTIYNNWLNVQERTQLDTTDANTTLYNRLSENYYALFQITDNTVYLRYALFEAGREKREEIISELTESELSDVEETINILNGIINSETYSIRPFSPDDLYLFMMVQIPEDLKEDAKALLNHWHETLSRESFDEFPLRSALIIQALVYGYDDLRDFNKAYEASNYLIESNPLPKTTFTFNLYNRIAFSARTSGYYSDALKIYEEVLISLAQALGFDERLLSVKMSYAITLFRIGNIRQALQQFENIYEKNLENLIPSYRTVLFNNLAVSYLNTGQFDRFVQFQLEAFEIAQREDNYEQQIEILRNLFIFYRRQSETELALNYLNQALELSQRFNLPTETSEVLLSLGIYKREIEDLPGEALIYLNDALKLSQQTDSYQHLFNSYLDLGETHHVLSNSTESERFFREAIRISESRGDTRNKTQAIVRFSNMLTDNSRFSEADSLIHLISNDELEQIPFNLEVLGKNVKIKLLENRGAVEDALAISLVAVDEIFRWLQDSADMQTGHMRMDKEFSEAFQLHTELLRKSENYEEAIAINGRLRNLSRTGFFNNPLLKSQILSEEELIRDHNLSNKIEDLRSRYSNATEEQKIYLGNQLANANAERNNLLNQAFPNYSTSEYEELLPQAMDALSSNQMIIYFSTFEDQIFQYFITHDGIDMKSYPGRDEQMELLENTVQSFGHASTDLNLLHEIYRTYFAENIPSGIEHIYMIPDGIFYRIPIEILPVSPVNAKNSYGSSEYLIENYSVSYLNTLTDLSNRSSRSNFSYDLAGFGISNFTQAGHPDLPDLPFSPQEVTNSAEKLNKFSNNRFFINDNSTESNFRSVAGKAKIIHLATHSKVDDENPLFSSLYMYSNNRSIQEDSTDNENDGIVHAYELFDLNLNADLIFLSSCESGSGGYLKGAGILGFSRAFAYAGAQSLSINLWPIRDQTASEISTEFYAALNQGKNKANALREARLHYLNNSNSDPYLWGAFIMYGNIDPPVNNYQFLIQLLLSGLLITGLSFVSLFAYQRKALIRSWIF</sequence>
<keyword evidence="2" id="KW-0732">Signal</keyword>
<evidence type="ECO:0000313" key="5">
    <source>
        <dbReference type="Proteomes" id="UP001165366"/>
    </source>
</evidence>
<dbReference type="EMBL" id="JAKLWS010000006">
    <property type="protein sequence ID" value="MCG2588190.1"/>
    <property type="molecule type" value="Genomic_DNA"/>
</dbReference>
<dbReference type="InterPro" id="IPR019734">
    <property type="entry name" value="TPR_rpt"/>
</dbReference>
<evidence type="ECO:0000313" key="4">
    <source>
        <dbReference type="EMBL" id="MCG2588190.1"/>
    </source>
</evidence>
<feature type="chain" id="PRO_5045525512" evidence="2">
    <location>
        <begin position="28"/>
        <end position="1050"/>
    </location>
</feature>
<evidence type="ECO:0000259" key="3">
    <source>
        <dbReference type="Pfam" id="PF12770"/>
    </source>
</evidence>
<reference evidence="4" key="2">
    <citation type="submission" date="2024-05" db="EMBL/GenBank/DDBJ databases">
        <title>Rhodohalobacter halophilus gen. nov., sp. nov., a moderately halophilic member of the family Balneolaceae.</title>
        <authorList>
            <person name="Xia J."/>
        </authorList>
    </citation>
    <scope>NUCLEOTIDE SEQUENCE</scope>
    <source>
        <strain evidence="4">WB101</strain>
    </source>
</reference>
<comment type="caution">
    <text evidence="4">The sequence shown here is derived from an EMBL/GenBank/DDBJ whole genome shotgun (WGS) entry which is preliminary data.</text>
</comment>
<dbReference type="PANTHER" id="PTHR10098:SF108">
    <property type="entry name" value="TETRATRICOPEPTIDE REPEAT PROTEIN 28"/>
    <property type="match status" value="1"/>
</dbReference>
<dbReference type="InterPro" id="IPR011990">
    <property type="entry name" value="TPR-like_helical_dom_sf"/>
</dbReference>
<keyword evidence="1" id="KW-0812">Transmembrane</keyword>
<feature type="signal peptide" evidence="2">
    <location>
        <begin position="1"/>
        <end position="27"/>
    </location>
</feature>
<feature type="domain" description="CHAT" evidence="3">
    <location>
        <begin position="718"/>
        <end position="1007"/>
    </location>
</feature>
<organism evidence="4 5">
    <name type="scientific">Rhodohalobacter sulfatireducens</name>
    <dbReference type="NCBI Taxonomy" id="2911366"/>
    <lineage>
        <taxon>Bacteria</taxon>
        <taxon>Pseudomonadati</taxon>
        <taxon>Balneolota</taxon>
        <taxon>Balneolia</taxon>
        <taxon>Balneolales</taxon>
        <taxon>Balneolaceae</taxon>
        <taxon>Rhodohalobacter</taxon>
    </lineage>
</organism>
<dbReference type="Pfam" id="PF13424">
    <property type="entry name" value="TPR_12"/>
    <property type="match status" value="1"/>
</dbReference>
<reference evidence="4" key="1">
    <citation type="submission" date="2022-01" db="EMBL/GenBank/DDBJ databases">
        <authorList>
            <person name="Wang Y."/>
        </authorList>
    </citation>
    <scope>NUCLEOTIDE SEQUENCE</scope>
    <source>
        <strain evidence="4">WB101</strain>
    </source>
</reference>
<evidence type="ECO:0000256" key="1">
    <source>
        <dbReference type="SAM" id="Phobius"/>
    </source>
</evidence>
<gene>
    <name evidence="4" type="ORF">L6773_06405</name>
</gene>
<keyword evidence="5" id="KW-1185">Reference proteome</keyword>
<dbReference type="PANTHER" id="PTHR10098">
    <property type="entry name" value="RAPSYN-RELATED"/>
    <property type="match status" value="1"/>
</dbReference>
<name>A0ABS9KBF3_9BACT</name>
<keyword evidence="1" id="KW-0472">Membrane</keyword>
<dbReference type="RefSeq" id="WP_237853034.1">
    <property type="nucleotide sequence ID" value="NZ_JAKLWS010000006.1"/>
</dbReference>
<protein>
    <submittedName>
        <fullName evidence="4">CHAT domain-containing protein</fullName>
    </submittedName>
</protein>
<dbReference type="SUPFAM" id="SSF48452">
    <property type="entry name" value="TPR-like"/>
    <property type="match status" value="2"/>
</dbReference>
<dbReference type="Gene3D" id="1.25.40.10">
    <property type="entry name" value="Tetratricopeptide repeat domain"/>
    <property type="match status" value="1"/>
</dbReference>
<dbReference type="InterPro" id="IPR024983">
    <property type="entry name" value="CHAT_dom"/>
</dbReference>
<evidence type="ECO:0000256" key="2">
    <source>
        <dbReference type="SAM" id="SignalP"/>
    </source>
</evidence>
<keyword evidence="1" id="KW-1133">Transmembrane helix</keyword>
<feature type="transmembrane region" description="Helical" evidence="1">
    <location>
        <begin position="1017"/>
        <end position="1039"/>
    </location>
</feature>
<dbReference type="SMART" id="SM00028">
    <property type="entry name" value="TPR"/>
    <property type="match status" value="3"/>
</dbReference>
<accession>A0ABS9KBF3</accession>
<dbReference type="Pfam" id="PF12770">
    <property type="entry name" value="CHAT"/>
    <property type="match status" value="1"/>
</dbReference>
<proteinExistence type="predicted"/>